<feature type="region of interest" description="Disordered" evidence="1">
    <location>
        <begin position="156"/>
        <end position="231"/>
    </location>
</feature>
<dbReference type="RefSeq" id="XP_007328509.1">
    <property type="nucleotide sequence ID" value="XM_007328447.1"/>
</dbReference>
<dbReference type="eggNOG" id="ENOG502SINC">
    <property type="taxonomic scope" value="Eukaryota"/>
</dbReference>
<accession>K5XZR6</accession>
<gene>
    <name evidence="2" type="ORF">AGABI1DRAFT_105825</name>
</gene>
<dbReference type="InParanoid" id="K5XZR6"/>
<keyword evidence="3" id="KW-1185">Reference proteome</keyword>
<evidence type="ECO:0000313" key="3">
    <source>
        <dbReference type="Proteomes" id="UP000008493"/>
    </source>
</evidence>
<dbReference type="EMBL" id="JH971388">
    <property type="protein sequence ID" value="EKM80960.1"/>
    <property type="molecule type" value="Genomic_DNA"/>
</dbReference>
<feature type="region of interest" description="Disordered" evidence="1">
    <location>
        <begin position="419"/>
        <end position="480"/>
    </location>
</feature>
<feature type="compositionally biased region" description="Basic and acidic residues" evidence="1">
    <location>
        <begin position="207"/>
        <end position="231"/>
    </location>
</feature>
<dbReference type="AlphaFoldDB" id="K5XZR6"/>
<sequence length="619" mass="72562">MLSDIQDDAQAAPPLPTIRRISGTQPGILDPTQISRLLRISGARLSFAAFDPLTAHAHGTPDFTKLNLNSELYRPKRVVIETAPSGECTWRFVPNAKRDEGVADEGTWPRIVDVCGQLVEMTQEQWDIYKLDLDYECVVRKPSQLTLIQPVAQQHQFAQPTQPIGKRQIGSHSPPPKRSMPPPQNHLVSEDESCDEEEVESIVTNDEPSHSRRESIARERRERLNKERNERREKIARKMEFFPANYENQMDIYPDGPTFDRPRTPDQSVNTLKKGKRKGESVIDTSWSPDRRAFDELGVRSAAYYMTTSATKRSRTIPPVGLQRDLRQKRAERSKRKQQRRVAEAEARRWEREKQLLDEIMEDIPQPGTEDYSHNERPKQQNDLQFDEDEPAHLAAIEESRKKLAELERDRPLWEEQAKRRRLREETELQTHEAQTEECLHEEVKENTEAEARARKQREDVEAQKHEQEKTIQRERELREQERKQRQQRWSLGPWTTQRALERYRVLAEAFDNTKYTSELPLAIEDVPWPSLQSPRVFSIEDVTWDSVERFFEAVRPHVRLQDYRILVEKSHRRFHPDRWRSRNLLRTIEGEDVRGCMEVAANTVAQALTPLWRNLTGR</sequence>
<protein>
    <submittedName>
        <fullName evidence="2">Uncharacterized protein</fullName>
    </submittedName>
</protein>
<dbReference type="STRING" id="597362.K5XZR6"/>
<evidence type="ECO:0000256" key="1">
    <source>
        <dbReference type="SAM" id="MobiDB-lite"/>
    </source>
</evidence>
<dbReference type="HOGENOM" id="CLU_432209_0_0_1"/>
<dbReference type="KEGG" id="abp:AGABI1DRAFT105825"/>
<feature type="region of interest" description="Disordered" evidence="1">
    <location>
        <begin position="310"/>
        <end position="348"/>
    </location>
</feature>
<dbReference type="Proteomes" id="UP000008493">
    <property type="component" value="Unassembled WGS sequence"/>
</dbReference>
<reference evidence="3" key="1">
    <citation type="journal article" date="2012" name="Proc. Natl. Acad. Sci. U.S.A.">
        <title>Genome sequence of the button mushroom Agaricus bisporus reveals mechanisms governing adaptation to a humic-rich ecological niche.</title>
        <authorList>
            <person name="Morin E."/>
            <person name="Kohler A."/>
            <person name="Baker A.R."/>
            <person name="Foulongne-Oriol M."/>
            <person name="Lombard V."/>
            <person name="Nagy L.G."/>
            <person name="Ohm R.A."/>
            <person name="Patyshakuliyeva A."/>
            <person name="Brun A."/>
            <person name="Aerts A.L."/>
            <person name="Bailey A.M."/>
            <person name="Billette C."/>
            <person name="Coutinho P.M."/>
            <person name="Deakin G."/>
            <person name="Doddapaneni H."/>
            <person name="Floudas D."/>
            <person name="Grimwood J."/>
            <person name="Hilden K."/>
            <person name="Kuees U."/>
            <person name="LaButti K.M."/>
            <person name="Lapidus A."/>
            <person name="Lindquist E.A."/>
            <person name="Lucas S.M."/>
            <person name="Murat C."/>
            <person name="Riley R.W."/>
            <person name="Salamov A.A."/>
            <person name="Schmutz J."/>
            <person name="Subramanian V."/>
            <person name="Woesten H.A.B."/>
            <person name="Xu J."/>
            <person name="Eastwood D.C."/>
            <person name="Foster G.D."/>
            <person name="Sonnenberg A.S."/>
            <person name="Cullen D."/>
            <person name="de Vries R.P."/>
            <person name="Lundell T."/>
            <person name="Hibbett D.S."/>
            <person name="Henrissat B."/>
            <person name="Burton K.S."/>
            <person name="Kerrigan R.W."/>
            <person name="Challen M.P."/>
            <person name="Grigoriev I.V."/>
            <person name="Martin F."/>
        </authorList>
    </citation>
    <scope>NUCLEOTIDE SEQUENCE [LARGE SCALE GENOMIC DNA]</scope>
    <source>
        <strain evidence="3">JB137-S8 / ATCC MYA-4627 / FGSC 10392</strain>
    </source>
</reference>
<feature type="compositionally biased region" description="Pro residues" evidence="1">
    <location>
        <begin position="173"/>
        <end position="184"/>
    </location>
</feature>
<evidence type="ECO:0000313" key="2">
    <source>
        <dbReference type="EMBL" id="EKM80960.1"/>
    </source>
</evidence>
<proteinExistence type="predicted"/>
<dbReference type="OMA" id="VEDIDWT"/>
<dbReference type="GeneID" id="18822204"/>
<feature type="region of interest" description="Disordered" evidence="1">
    <location>
        <begin position="1"/>
        <end position="26"/>
    </location>
</feature>
<name>K5XZR6_AGABU</name>
<dbReference type="OrthoDB" id="8062037at2759"/>
<feature type="compositionally biased region" description="Acidic residues" evidence="1">
    <location>
        <begin position="190"/>
        <end position="200"/>
    </location>
</feature>
<organism evidence="2 3">
    <name type="scientific">Agaricus bisporus var. burnettii (strain JB137-S8 / ATCC MYA-4627 / FGSC 10392)</name>
    <name type="common">White button mushroom</name>
    <dbReference type="NCBI Taxonomy" id="597362"/>
    <lineage>
        <taxon>Eukaryota</taxon>
        <taxon>Fungi</taxon>
        <taxon>Dikarya</taxon>
        <taxon>Basidiomycota</taxon>
        <taxon>Agaricomycotina</taxon>
        <taxon>Agaricomycetes</taxon>
        <taxon>Agaricomycetidae</taxon>
        <taxon>Agaricales</taxon>
        <taxon>Agaricineae</taxon>
        <taxon>Agaricaceae</taxon>
        <taxon>Agaricus</taxon>
    </lineage>
</organism>